<protein>
    <submittedName>
        <fullName evidence="2">Uncharacterized protein</fullName>
    </submittedName>
</protein>
<organism evidence="2 3">
    <name type="scientific">Bacillus cereus HuA3-9</name>
    <dbReference type="NCBI Taxonomy" id="1053205"/>
    <lineage>
        <taxon>Bacteria</taxon>
        <taxon>Bacillati</taxon>
        <taxon>Bacillota</taxon>
        <taxon>Bacilli</taxon>
        <taxon>Bacillales</taxon>
        <taxon>Bacillaceae</taxon>
        <taxon>Bacillus</taxon>
        <taxon>Bacillus cereus group</taxon>
    </lineage>
</organism>
<evidence type="ECO:0000313" key="3">
    <source>
        <dbReference type="Proteomes" id="UP000014003"/>
    </source>
</evidence>
<dbReference type="RefSeq" id="WP_016094865.1">
    <property type="nucleotide sequence ID" value="NZ_KB976126.1"/>
</dbReference>
<dbReference type="EMBL" id="AHDZ01000070">
    <property type="protein sequence ID" value="EOO11369.1"/>
    <property type="molecule type" value="Genomic_DNA"/>
</dbReference>
<comment type="caution">
    <text evidence="2">The sequence shown here is derived from an EMBL/GenBank/DDBJ whole genome shotgun (WGS) entry which is preliminary data.</text>
</comment>
<accession>R8CIC0</accession>
<sequence length="47" mass="5302">MCLVIVGIILIIALLLGIVSLFKSMFWGVVTLLLLAVCAYYTFFKQY</sequence>
<evidence type="ECO:0000313" key="2">
    <source>
        <dbReference type="EMBL" id="EOO11369.1"/>
    </source>
</evidence>
<keyword evidence="1" id="KW-1133">Transmembrane helix</keyword>
<reference evidence="2 3" key="1">
    <citation type="submission" date="2012-12" db="EMBL/GenBank/DDBJ databases">
        <title>The Genome Sequence of Bacillus cereus HuA3-9.</title>
        <authorList>
            <consortium name="The Broad Institute Genome Sequencing Platform"/>
            <consortium name="The Broad Institute Genome Sequencing Center for Infectious Disease"/>
            <person name="Feldgarden M."/>
            <person name="Van der Auwera G.A."/>
            <person name="Mahillon J."/>
            <person name="Duprez V."/>
            <person name="Timmery S."/>
            <person name="Mattelet C."/>
            <person name="Dierick K."/>
            <person name="Sun M."/>
            <person name="Yu Z."/>
            <person name="Zhu L."/>
            <person name="Hu X."/>
            <person name="Shank E.B."/>
            <person name="Swiecicka I."/>
            <person name="Hansen B.M."/>
            <person name="Andrup L."/>
            <person name="Walker B."/>
            <person name="Young S.K."/>
            <person name="Zeng Q."/>
            <person name="Gargeya S."/>
            <person name="Fitzgerald M."/>
            <person name="Haas B."/>
            <person name="Abouelleil A."/>
            <person name="Alvarado L."/>
            <person name="Arachchi H.M."/>
            <person name="Berlin A.M."/>
            <person name="Chapman S.B."/>
            <person name="Dewar J."/>
            <person name="Goldberg J."/>
            <person name="Griggs A."/>
            <person name="Gujja S."/>
            <person name="Hansen M."/>
            <person name="Howarth C."/>
            <person name="Imamovic A."/>
            <person name="Larimer J."/>
            <person name="McCowan C."/>
            <person name="Murphy C."/>
            <person name="Neiman D."/>
            <person name="Pearson M."/>
            <person name="Priest M."/>
            <person name="Roberts A."/>
            <person name="Saif S."/>
            <person name="Shea T."/>
            <person name="Sisk P."/>
            <person name="Sykes S."/>
            <person name="Wortman J."/>
            <person name="Nusbaum C."/>
            <person name="Birren B."/>
        </authorList>
    </citation>
    <scope>NUCLEOTIDE SEQUENCE [LARGE SCALE GENOMIC DNA]</scope>
    <source>
        <strain evidence="2 3">HuA3-9</strain>
    </source>
</reference>
<proteinExistence type="predicted"/>
<gene>
    <name evidence="2" type="ORF">IGA_05632</name>
</gene>
<dbReference type="AlphaFoldDB" id="R8CIC0"/>
<dbReference type="HOGENOM" id="CLU_3164265_0_0_9"/>
<keyword evidence="1" id="KW-0472">Membrane</keyword>
<feature type="transmembrane region" description="Helical" evidence="1">
    <location>
        <begin position="27"/>
        <end position="44"/>
    </location>
</feature>
<keyword evidence="1" id="KW-0812">Transmembrane</keyword>
<name>R8CIC0_BACCE</name>
<dbReference type="PATRIC" id="fig|1053205.3.peg.5692"/>
<evidence type="ECO:0000256" key="1">
    <source>
        <dbReference type="SAM" id="Phobius"/>
    </source>
</evidence>
<dbReference type="Proteomes" id="UP000014003">
    <property type="component" value="Unassembled WGS sequence"/>
</dbReference>